<sequence length="78" mass="8101">MEEGERNGPPELSGAGRKPTAKAAIQRSHSERVRTLNAAFTCLAPAKSGMHAPAPTAVSHQPVGSVGDTSFHAVQILN</sequence>
<protein>
    <submittedName>
        <fullName evidence="2">Uncharacterized protein</fullName>
    </submittedName>
</protein>
<dbReference type="Proteomes" id="UP000299102">
    <property type="component" value="Unassembled WGS sequence"/>
</dbReference>
<name>A0A4C1WFG5_EUMVA</name>
<organism evidence="2 3">
    <name type="scientific">Eumeta variegata</name>
    <name type="common">Bagworm moth</name>
    <name type="synonym">Eumeta japonica</name>
    <dbReference type="NCBI Taxonomy" id="151549"/>
    <lineage>
        <taxon>Eukaryota</taxon>
        <taxon>Metazoa</taxon>
        <taxon>Ecdysozoa</taxon>
        <taxon>Arthropoda</taxon>
        <taxon>Hexapoda</taxon>
        <taxon>Insecta</taxon>
        <taxon>Pterygota</taxon>
        <taxon>Neoptera</taxon>
        <taxon>Endopterygota</taxon>
        <taxon>Lepidoptera</taxon>
        <taxon>Glossata</taxon>
        <taxon>Ditrysia</taxon>
        <taxon>Tineoidea</taxon>
        <taxon>Psychidae</taxon>
        <taxon>Oiketicinae</taxon>
        <taxon>Eumeta</taxon>
    </lineage>
</organism>
<dbReference type="AlphaFoldDB" id="A0A4C1WFG5"/>
<keyword evidence="3" id="KW-1185">Reference proteome</keyword>
<evidence type="ECO:0000313" key="3">
    <source>
        <dbReference type="Proteomes" id="UP000299102"/>
    </source>
</evidence>
<gene>
    <name evidence="2" type="ORF">EVAR_42857_1</name>
</gene>
<proteinExistence type="predicted"/>
<evidence type="ECO:0000256" key="1">
    <source>
        <dbReference type="SAM" id="MobiDB-lite"/>
    </source>
</evidence>
<comment type="caution">
    <text evidence="2">The sequence shown here is derived from an EMBL/GenBank/DDBJ whole genome shotgun (WGS) entry which is preliminary data.</text>
</comment>
<accession>A0A4C1WFG5</accession>
<feature type="region of interest" description="Disordered" evidence="1">
    <location>
        <begin position="1"/>
        <end position="30"/>
    </location>
</feature>
<evidence type="ECO:0000313" key="2">
    <source>
        <dbReference type="EMBL" id="GBP50176.1"/>
    </source>
</evidence>
<reference evidence="2 3" key="1">
    <citation type="journal article" date="2019" name="Commun. Biol.">
        <title>The bagworm genome reveals a unique fibroin gene that provides high tensile strength.</title>
        <authorList>
            <person name="Kono N."/>
            <person name="Nakamura H."/>
            <person name="Ohtoshi R."/>
            <person name="Tomita M."/>
            <person name="Numata K."/>
            <person name="Arakawa K."/>
        </authorList>
    </citation>
    <scope>NUCLEOTIDE SEQUENCE [LARGE SCALE GENOMIC DNA]</scope>
</reference>
<dbReference type="EMBL" id="BGZK01000559">
    <property type="protein sequence ID" value="GBP50176.1"/>
    <property type="molecule type" value="Genomic_DNA"/>
</dbReference>